<proteinExistence type="predicted"/>
<feature type="region of interest" description="Disordered" evidence="1">
    <location>
        <begin position="77"/>
        <end position="123"/>
    </location>
</feature>
<comment type="caution">
    <text evidence="2">The sequence shown here is derived from an EMBL/GenBank/DDBJ whole genome shotgun (WGS) entry which is preliminary data.</text>
</comment>
<sequence>MCTGTTDSNQDEEESAPPPLPAKTMRTDRSSLRLDPNDNEVTGRARTPTPSTDDAVLPPRHNYDLIVSPRGSFLYSSLSTQRGVGRTPTPPGSGLRAPTPPPKARHRRDRNRDHNHNEDQSDA</sequence>
<accession>A0A4C2AFA4</accession>
<dbReference type="OrthoDB" id="18896at2759"/>
<evidence type="ECO:0000313" key="3">
    <source>
        <dbReference type="Proteomes" id="UP000299102"/>
    </source>
</evidence>
<feature type="region of interest" description="Disordered" evidence="1">
    <location>
        <begin position="1"/>
        <end position="65"/>
    </location>
</feature>
<keyword evidence="3" id="KW-1185">Reference proteome</keyword>
<gene>
    <name evidence="2" type="ORF">EVAR_62819_1</name>
</gene>
<feature type="compositionally biased region" description="Basic and acidic residues" evidence="1">
    <location>
        <begin position="25"/>
        <end position="36"/>
    </location>
</feature>
<organism evidence="2 3">
    <name type="scientific">Eumeta variegata</name>
    <name type="common">Bagworm moth</name>
    <name type="synonym">Eumeta japonica</name>
    <dbReference type="NCBI Taxonomy" id="151549"/>
    <lineage>
        <taxon>Eukaryota</taxon>
        <taxon>Metazoa</taxon>
        <taxon>Ecdysozoa</taxon>
        <taxon>Arthropoda</taxon>
        <taxon>Hexapoda</taxon>
        <taxon>Insecta</taxon>
        <taxon>Pterygota</taxon>
        <taxon>Neoptera</taxon>
        <taxon>Endopterygota</taxon>
        <taxon>Lepidoptera</taxon>
        <taxon>Glossata</taxon>
        <taxon>Ditrysia</taxon>
        <taxon>Tineoidea</taxon>
        <taxon>Psychidae</taxon>
        <taxon>Oiketicinae</taxon>
        <taxon>Eumeta</taxon>
    </lineage>
</organism>
<dbReference type="AlphaFoldDB" id="A0A4C2AFA4"/>
<evidence type="ECO:0000313" key="2">
    <source>
        <dbReference type="EMBL" id="GBP97809.1"/>
    </source>
</evidence>
<evidence type="ECO:0000256" key="1">
    <source>
        <dbReference type="SAM" id="MobiDB-lite"/>
    </source>
</evidence>
<feature type="compositionally biased region" description="Basic and acidic residues" evidence="1">
    <location>
        <begin position="110"/>
        <end position="123"/>
    </location>
</feature>
<dbReference type="EMBL" id="BGZK01003008">
    <property type="protein sequence ID" value="GBP97809.1"/>
    <property type="molecule type" value="Genomic_DNA"/>
</dbReference>
<protein>
    <submittedName>
        <fullName evidence="2">Uncharacterized protein</fullName>
    </submittedName>
</protein>
<name>A0A4C2AFA4_EUMVA</name>
<dbReference type="Proteomes" id="UP000299102">
    <property type="component" value="Unassembled WGS sequence"/>
</dbReference>
<reference evidence="2 3" key="1">
    <citation type="journal article" date="2019" name="Commun. Biol.">
        <title>The bagworm genome reveals a unique fibroin gene that provides high tensile strength.</title>
        <authorList>
            <person name="Kono N."/>
            <person name="Nakamura H."/>
            <person name="Ohtoshi R."/>
            <person name="Tomita M."/>
            <person name="Numata K."/>
            <person name="Arakawa K."/>
        </authorList>
    </citation>
    <scope>NUCLEOTIDE SEQUENCE [LARGE SCALE GENOMIC DNA]</scope>
</reference>